<gene>
    <name evidence="2" type="ORF">D9V37_10940</name>
</gene>
<organism evidence="2 3">
    <name type="scientific">Nocardioides mangrovicus</name>
    <dbReference type="NCBI Taxonomy" id="2478913"/>
    <lineage>
        <taxon>Bacteria</taxon>
        <taxon>Bacillati</taxon>
        <taxon>Actinomycetota</taxon>
        <taxon>Actinomycetes</taxon>
        <taxon>Propionibacteriales</taxon>
        <taxon>Nocardioidaceae</taxon>
        <taxon>Nocardioides</taxon>
    </lineage>
</organism>
<dbReference type="RefSeq" id="WP_121806185.1">
    <property type="nucleotide sequence ID" value="NZ_RDBE01000007.1"/>
</dbReference>
<dbReference type="Pfam" id="PF01841">
    <property type="entry name" value="Transglut_core"/>
    <property type="match status" value="1"/>
</dbReference>
<sequence>MVQLRIQHTTGFAYDSKVAASFNEARMTPQTTTDQIVVHSRVGVSPSPWTYTYRDYWGTEVTAFEVFDPHDSLTVTATATVHTDRATSLPPALDWEQLRSDDVTDRFVELLEVSPRVAPPDELAAQCRDLAASGRQPGEVAREICALVHDEVRYVTGSTDVATTAADAWNRRSGVCQDLVHLAVGGLRSVGIPARYVSGYLHPDPEAPVGETVAGESHAWVSWWDEGWHGFDPTNDADVGDYHVVVAAGRDYGDVKPLGGIYSGSASSHMFVDVSVTRLG</sequence>
<evidence type="ECO:0000313" key="2">
    <source>
        <dbReference type="EMBL" id="RLV49082.1"/>
    </source>
</evidence>
<accession>A0A3L8P2A9</accession>
<proteinExistence type="predicted"/>
<dbReference type="Pfam" id="PF08379">
    <property type="entry name" value="Bact_transglu_N"/>
    <property type="match status" value="1"/>
</dbReference>
<evidence type="ECO:0000259" key="1">
    <source>
        <dbReference type="SMART" id="SM00460"/>
    </source>
</evidence>
<dbReference type="PANTHER" id="PTHR33490:SF6">
    <property type="entry name" value="SLL1049 PROTEIN"/>
    <property type="match status" value="1"/>
</dbReference>
<dbReference type="Gene3D" id="3.10.620.30">
    <property type="match status" value="1"/>
</dbReference>
<dbReference type="SUPFAM" id="SSF54001">
    <property type="entry name" value="Cysteine proteinases"/>
    <property type="match status" value="1"/>
</dbReference>
<evidence type="ECO:0000313" key="3">
    <source>
        <dbReference type="Proteomes" id="UP000281708"/>
    </source>
</evidence>
<reference evidence="2 3" key="1">
    <citation type="submission" date="2018-10" db="EMBL/GenBank/DDBJ databases">
        <title>Marmoricola sp. 4Q3S-7 whole genome shotgun sequence.</title>
        <authorList>
            <person name="Li F."/>
        </authorList>
    </citation>
    <scope>NUCLEOTIDE SEQUENCE [LARGE SCALE GENOMIC DNA]</scope>
    <source>
        <strain evidence="2 3">4Q3S-7</strain>
    </source>
</reference>
<name>A0A3L8P2A9_9ACTN</name>
<dbReference type="Proteomes" id="UP000281708">
    <property type="component" value="Unassembled WGS sequence"/>
</dbReference>
<dbReference type="AlphaFoldDB" id="A0A3L8P2A9"/>
<dbReference type="InterPro" id="IPR038765">
    <property type="entry name" value="Papain-like_cys_pep_sf"/>
</dbReference>
<feature type="domain" description="Transglutaminase-like" evidence="1">
    <location>
        <begin position="168"/>
        <end position="235"/>
    </location>
</feature>
<dbReference type="OrthoDB" id="9804023at2"/>
<comment type="caution">
    <text evidence="2">The sequence shown here is derived from an EMBL/GenBank/DDBJ whole genome shotgun (WGS) entry which is preliminary data.</text>
</comment>
<protein>
    <submittedName>
        <fullName evidence="2">Transglutaminase family protein</fullName>
    </submittedName>
</protein>
<dbReference type="InterPro" id="IPR013589">
    <property type="entry name" value="Bac_transglu_N"/>
</dbReference>
<keyword evidence="3" id="KW-1185">Reference proteome</keyword>
<dbReference type="EMBL" id="RDBE01000007">
    <property type="protein sequence ID" value="RLV49082.1"/>
    <property type="molecule type" value="Genomic_DNA"/>
</dbReference>
<dbReference type="PANTHER" id="PTHR33490">
    <property type="entry name" value="BLR5614 PROTEIN-RELATED"/>
    <property type="match status" value="1"/>
</dbReference>
<dbReference type="InterPro" id="IPR002931">
    <property type="entry name" value="Transglutaminase-like"/>
</dbReference>
<dbReference type="SMART" id="SM00460">
    <property type="entry name" value="TGc"/>
    <property type="match status" value="1"/>
</dbReference>